<dbReference type="InterPro" id="IPR002347">
    <property type="entry name" value="SDR_fam"/>
</dbReference>
<dbReference type="Proteomes" id="UP000480548">
    <property type="component" value="Unassembled WGS sequence"/>
</dbReference>
<sequence length="336" mass="36877">MAFSSQTMPPGRIQQIPECSRFYPSKDAQQLSQEVEEVITTIHIAIMRQCTVPAAKIPHTNTNLGNPSEGIGFAAVEAFAEAGANVALWYNTNKSAVEKAEQVSKTYGVICVPSQDHRRNLFKEAIDTAVRDLNGRLDIFVANAGIPWLHGPIIDADTPLYHNVLDINMHGVFYAAKVAGNYFRRQQAEETAYFRRDYIDTSRYDTFSMAKAALIQMAKTLAVEWAPFARVNAINSAYISTDMTGQVPESLRTTWSGLTPMGREGTVAECKAAYLYLASDAASYTTGTNLMVDGGATKEGRVLGAKLLIRIKSSILGIMIVNTNSSARLESKYLSR</sequence>
<feature type="non-terminal residue" evidence="4">
    <location>
        <position position="336"/>
    </location>
</feature>
<dbReference type="AlphaFoldDB" id="A0A7C8NQW1"/>
<dbReference type="EMBL" id="WIQZ01000055">
    <property type="protein sequence ID" value="KAF3130256.1"/>
    <property type="molecule type" value="Genomic_DNA"/>
</dbReference>
<evidence type="ECO:0000256" key="3">
    <source>
        <dbReference type="ARBA" id="ARBA00023002"/>
    </source>
</evidence>
<comment type="similarity">
    <text evidence="1">Belongs to the short-chain dehydrogenases/reductases (SDR) family.</text>
</comment>
<evidence type="ECO:0000313" key="4">
    <source>
        <dbReference type="EMBL" id="KAF3130256.1"/>
    </source>
</evidence>
<gene>
    <name evidence="4" type="primary">SOU1</name>
    <name evidence="4" type="ORF">TWF703_008244</name>
</gene>
<keyword evidence="2" id="KW-0521">NADP</keyword>
<accession>A0A7C8NQW1</accession>
<protein>
    <submittedName>
        <fullName evidence="4">Sorbose reductase sou1</fullName>
    </submittedName>
</protein>
<keyword evidence="3" id="KW-0560">Oxidoreductase</keyword>
<dbReference type="Pfam" id="PF13561">
    <property type="entry name" value="adh_short_C2"/>
    <property type="match status" value="1"/>
</dbReference>
<evidence type="ECO:0000256" key="2">
    <source>
        <dbReference type="ARBA" id="ARBA00022857"/>
    </source>
</evidence>
<dbReference type="InterPro" id="IPR036291">
    <property type="entry name" value="NAD(P)-bd_dom_sf"/>
</dbReference>
<dbReference type="GO" id="GO:0016616">
    <property type="term" value="F:oxidoreductase activity, acting on the CH-OH group of donors, NAD or NADP as acceptor"/>
    <property type="evidence" value="ECO:0007669"/>
    <property type="project" value="UniProtKB-ARBA"/>
</dbReference>
<evidence type="ECO:0000256" key="1">
    <source>
        <dbReference type="ARBA" id="ARBA00006484"/>
    </source>
</evidence>
<dbReference type="PRINTS" id="PR00081">
    <property type="entry name" value="GDHRDH"/>
</dbReference>
<evidence type="ECO:0000313" key="5">
    <source>
        <dbReference type="Proteomes" id="UP000480548"/>
    </source>
</evidence>
<dbReference type="Gene3D" id="3.40.50.720">
    <property type="entry name" value="NAD(P)-binding Rossmann-like Domain"/>
    <property type="match status" value="1"/>
</dbReference>
<dbReference type="SUPFAM" id="SSF51735">
    <property type="entry name" value="NAD(P)-binding Rossmann-fold domains"/>
    <property type="match status" value="1"/>
</dbReference>
<name>A0A7C8NQW1_ORBOL</name>
<dbReference type="PANTHER" id="PTHR43008">
    <property type="entry name" value="BENZIL REDUCTASE"/>
    <property type="match status" value="1"/>
</dbReference>
<organism evidence="4 5">
    <name type="scientific">Orbilia oligospora</name>
    <name type="common">Nematode-trapping fungus</name>
    <name type="synonym">Arthrobotrys oligospora</name>
    <dbReference type="NCBI Taxonomy" id="2813651"/>
    <lineage>
        <taxon>Eukaryota</taxon>
        <taxon>Fungi</taxon>
        <taxon>Dikarya</taxon>
        <taxon>Ascomycota</taxon>
        <taxon>Pezizomycotina</taxon>
        <taxon>Orbiliomycetes</taxon>
        <taxon>Orbiliales</taxon>
        <taxon>Orbiliaceae</taxon>
        <taxon>Orbilia</taxon>
    </lineage>
</organism>
<proteinExistence type="inferred from homology"/>
<dbReference type="GO" id="GO:0050664">
    <property type="term" value="F:oxidoreductase activity, acting on NAD(P)H, oxygen as acceptor"/>
    <property type="evidence" value="ECO:0007669"/>
    <property type="project" value="TreeGrafter"/>
</dbReference>
<reference evidence="4 5" key="1">
    <citation type="submission" date="2019-06" db="EMBL/GenBank/DDBJ databases">
        <authorList>
            <person name="Palmer J.M."/>
        </authorList>
    </citation>
    <scope>NUCLEOTIDE SEQUENCE [LARGE SCALE GENOMIC DNA]</scope>
    <source>
        <strain evidence="4 5">TWF703</strain>
    </source>
</reference>
<dbReference type="PANTHER" id="PTHR43008:SF13">
    <property type="entry name" value="L-XYLULOSE REDUCTASE-RELATED"/>
    <property type="match status" value="1"/>
</dbReference>
<comment type="caution">
    <text evidence="4">The sequence shown here is derived from an EMBL/GenBank/DDBJ whole genome shotgun (WGS) entry which is preliminary data.</text>
</comment>